<organism evidence="2 3">
    <name type="scientific">Eisenbergiella tayi</name>
    <dbReference type="NCBI Taxonomy" id="1432052"/>
    <lineage>
        <taxon>Bacteria</taxon>
        <taxon>Bacillati</taxon>
        <taxon>Bacillota</taxon>
        <taxon>Clostridia</taxon>
        <taxon>Lachnospirales</taxon>
        <taxon>Lachnospiraceae</taxon>
        <taxon>Eisenbergiella</taxon>
    </lineage>
</organism>
<comment type="similarity">
    <text evidence="1">Belongs to the ROK (NagC/XylR) family.</text>
</comment>
<comment type="caution">
    <text evidence="2">The sequence shown here is derived from an EMBL/GenBank/DDBJ whole genome shotgun (WGS) entry which is preliminary data.</text>
</comment>
<dbReference type="GO" id="GO:0047700">
    <property type="term" value="F:beta-glucoside kinase activity"/>
    <property type="evidence" value="ECO:0007669"/>
    <property type="project" value="UniProtKB-EC"/>
</dbReference>
<dbReference type="CDD" id="cd24068">
    <property type="entry name" value="ASKHA_NBD_ROK_FnNanK-like"/>
    <property type="match status" value="1"/>
</dbReference>
<accession>A0A1E3AK78</accession>
<name>A0A1E3AK78_9FIRM</name>
<reference evidence="2 3" key="1">
    <citation type="submission" date="2016-07" db="EMBL/GenBank/DDBJ databases">
        <title>Characterization of isolates of Eisenbergiella tayi derived from blood cultures, using whole genome sequencing.</title>
        <authorList>
            <person name="Burdz T."/>
            <person name="Wiebe D."/>
            <person name="Huynh C."/>
            <person name="Bernard K."/>
        </authorList>
    </citation>
    <scope>NUCLEOTIDE SEQUENCE [LARGE SCALE GENOMIC DNA]</scope>
    <source>
        <strain evidence="2 3">NML 110608</strain>
    </source>
</reference>
<keyword evidence="2" id="KW-0808">Transferase</keyword>
<evidence type="ECO:0000313" key="2">
    <source>
        <dbReference type="EMBL" id="ODM08811.1"/>
    </source>
</evidence>
<protein>
    <submittedName>
        <fullName evidence="2">Beta-glucoside kinase</fullName>
        <ecNumber evidence="2">2.7.1.85</ecNumber>
    </submittedName>
</protein>
<dbReference type="InterPro" id="IPR043129">
    <property type="entry name" value="ATPase_NBD"/>
</dbReference>
<dbReference type="AlphaFoldDB" id="A0A1E3AK78"/>
<dbReference type="Proteomes" id="UP000094067">
    <property type="component" value="Unassembled WGS sequence"/>
</dbReference>
<dbReference type="EMBL" id="MCGH01000001">
    <property type="protein sequence ID" value="ODM08811.1"/>
    <property type="molecule type" value="Genomic_DNA"/>
</dbReference>
<dbReference type="PATRIC" id="fig|1432052.4.peg.497"/>
<gene>
    <name evidence="2" type="primary">bglK_1</name>
    <name evidence="2" type="ORF">BEI61_00440</name>
</gene>
<evidence type="ECO:0000256" key="1">
    <source>
        <dbReference type="ARBA" id="ARBA00006479"/>
    </source>
</evidence>
<dbReference type="InterPro" id="IPR000600">
    <property type="entry name" value="ROK"/>
</dbReference>
<dbReference type="PANTHER" id="PTHR18964:SF165">
    <property type="entry name" value="BETA-GLUCOSIDE KINASE"/>
    <property type="match status" value="1"/>
</dbReference>
<dbReference type="PANTHER" id="PTHR18964">
    <property type="entry name" value="ROK (REPRESSOR, ORF, KINASE) FAMILY"/>
    <property type="match status" value="1"/>
</dbReference>
<dbReference type="SUPFAM" id="SSF53067">
    <property type="entry name" value="Actin-like ATPase domain"/>
    <property type="match status" value="1"/>
</dbReference>
<keyword evidence="2" id="KW-0418">Kinase</keyword>
<dbReference type="Gene3D" id="3.30.420.40">
    <property type="match status" value="2"/>
</dbReference>
<evidence type="ECO:0000313" key="3">
    <source>
        <dbReference type="Proteomes" id="UP000094067"/>
    </source>
</evidence>
<dbReference type="EC" id="2.7.1.85" evidence="2"/>
<dbReference type="Pfam" id="PF00480">
    <property type="entry name" value="ROK"/>
    <property type="match status" value="1"/>
</dbReference>
<dbReference type="RefSeq" id="WP_069151089.1">
    <property type="nucleotide sequence ID" value="NZ_MCGH01000001.1"/>
</dbReference>
<sequence>MKEYVCVDIGGTAMKYGVVQEEGKFLETGEIPTEAWKGGPGILEKLERICEEAGRRHHLSGICISTAGMVDCEKGEITFSGPQIPDYAGTGLKKRMEERFGLPCEVENDVNCAGLAECLAGAAKGCASAVCLTIGTGIGGAILFHDRVYHGFSGSACEVGYMNIPGGMFQDLGSAGALLSRVAGEKGLAAADIDGKWVFEQAEAGDGCCIRAIDEMADVLGTGIANICYVLNPEIVVLGGGIMSRKEYLLPRIQAGLKKHLLPAVREKTRIAFAQNGNQAGMLGAFFHFMARH</sequence>
<proteinExistence type="inferred from homology"/>